<evidence type="ECO:0008006" key="10">
    <source>
        <dbReference type="Google" id="ProtNLM"/>
    </source>
</evidence>
<evidence type="ECO:0000256" key="4">
    <source>
        <dbReference type="ARBA" id="ARBA00022692"/>
    </source>
</evidence>
<dbReference type="InterPro" id="IPR002293">
    <property type="entry name" value="AA/rel_permease1"/>
</dbReference>
<evidence type="ECO:0000313" key="9">
    <source>
        <dbReference type="Proteomes" id="UP001162734"/>
    </source>
</evidence>
<keyword evidence="6 7" id="KW-0472">Membrane</keyword>
<dbReference type="Pfam" id="PF13520">
    <property type="entry name" value="AA_permease_2"/>
    <property type="match status" value="1"/>
</dbReference>
<evidence type="ECO:0000256" key="7">
    <source>
        <dbReference type="SAM" id="Phobius"/>
    </source>
</evidence>
<keyword evidence="2" id="KW-0813">Transport</keyword>
<feature type="transmembrane region" description="Helical" evidence="7">
    <location>
        <begin position="244"/>
        <end position="268"/>
    </location>
</feature>
<dbReference type="PANTHER" id="PTHR45826">
    <property type="entry name" value="POLYAMINE TRANSPORTER PUT1"/>
    <property type="match status" value="1"/>
</dbReference>
<keyword evidence="5 7" id="KW-1133">Transmembrane helix</keyword>
<feature type="transmembrane region" description="Helical" evidence="7">
    <location>
        <begin position="20"/>
        <end position="40"/>
    </location>
</feature>
<evidence type="ECO:0000256" key="6">
    <source>
        <dbReference type="ARBA" id="ARBA00023136"/>
    </source>
</evidence>
<feature type="transmembrane region" description="Helical" evidence="7">
    <location>
        <begin position="369"/>
        <end position="387"/>
    </location>
</feature>
<feature type="transmembrane region" description="Helical" evidence="7">
    <location>
        <begin position="399"/>
        <end position="419"/>
    </location>
</feature>
<reference evidence="9" key="1">
    <citation type="journal article" date="2022" name="Int. J. Syst. Evol. Microbiol.">
        <title>Anaeromyxobacter oryzae sp. nov., Anaeromyxobacter diazotrophicus sp. nov. and Anaeromyxobacter paludicola sp. nov., isolated from paddy soils.</title>
        <authorList>
            <person name="Itoh H."/>
            <person name="Xu Z."/>
            <person name="Mise K."/>
            <person name="Masuda Y."/>
            <person name="Ushijima N."/>
            <person name="Hayakawa C."/>
            <person name="Shiratori Y."/>
            <person name="Senoo K."/>
        </authorList>
    </citation>
    <scope>NUCLEOTIDE SEQUENCE [LARGE SCALE GENOMIC DNA]</scope>
    <source>
        <strain evidence="9">Red630</strain>
    </source>
</reference>
<gene>
    <name evidence="8" type="ORF">AMPC_38070</name>
</gene>
<dbReference type="Gene3D" id="1.20.1740.10">
    <property type="entry name" value="Amino acid/polyamine transporter I"/>
    <property type="match status" value="1"/>
</dbReference>
<dbReference type="EMBL" id="AP025592">
    <property type="protein sequence ID" value="BDG10694.1"/>
    <property type="molecule type" value="Genomic_DNA"/>
</dbReference>
<dbReference type="PIRSF" id="PIRSF006060">
    <property type="entry name" value="AA_transporter"/>
    <property type="match status" value="1"/>
</dbReference>
<feature type="transmembrane region" description="Helical" evidence="7">
    <location>
        <begin position="431"/>
        <end position="450"/>
    </location>
</feature>
<evidence type="ECO:0000256" key="2">
    <source>
        <dbReference type="ARBA" id="ARBA00022448"/>
    </source>
</evidence>
<evidence type="ECO:0000256" key="1">
    <source>
        <dbReference type="ARBA" id="ARBA00004651"/>
    </source>
</evidence>
<evidence type="ECO:0000313" key="8">
    <source>
        <dbReference type="EMBL" id="BDG10694.1"/>
    </source>
</evidence>
<dbReference type="PANTHER" id="PTHR45826:SF2">
    <property type="entry name" value="AMINO ACID TRANSPORTER"/>
    <property type="match status" value="1"/>
</dbReference>
<sequence length="473" mass="47652">MTDPAPTRRAAPSPPPPRELSLAGLAAATYFIVSGGPYGLEEVVRGHGYARTLLLLAVLPLVWSLPVALLVGELGAALPRTGGFYVWVRRGLGPFWGLQEAWLSLAAGAVDNAIYPTLLVGYLGALFPGLGLVPERGLGLGLSLGVVVLCAGWNLAGIRAVGLGAAAAAALMLSPFLALAVLAALAVLRGGAAPVAAALAAPPPAAGPAFSAGLLQAMWNYMGWDNASTFAGEVRAPQRTYPRAMWLSLAAVAAAYLAAVLAGAASGLPAAAWRDGAWVEVARALGGGGLAVAVAAGGAVSAVTMFAALLLSWSRLAEAVAADGWLPAPLARRSPRTHVPTRALSLGAALSALCLGLGLERLIALDVLLYGASLLLELAALVALRLREPALPRPFRVPGGLPGVLALAALPVGLLAYAASGLSAETRVLGLGPFALAAALAAVGPVWYLAGRRRSRRSRVADEGGADEGGATG</sequence>
<organism evidence="8 9">
    <name type="scientific">Anaeromyxobacter paludicola</name>
    <dbReference type="NCBI Taxonomy" id="2918171"/>
    <lineage>
        <taxon>Bacteria</taxon>
        <taxon>Pseudomonadati</taxon>
        <taxon>Myxococcota</taxon>
        <taxon>Myxococcia</taxon>
        <taxon>Myxococcales</taxon>
        <taxon>Cystobacterineae</taxon>
        <taxon>Anaeromyxobacteraceae</taxon>
        <taxon>Anaeromyxobacter</taxon>
    </lineage>
</organism>
<protein>
    <recommendedName>
        <fullName evidence="10">Amino acid/polyamine/organocation transporter, APC superfamily</fullName>
    </recommendedName>
</protein>
<dbReference type="InterPro" id="IPR044566">
    <property type="entry name" value="RMV1-like"/>
</dbReference>
<feature type="transmembrane region" description="Helical" evidence="7">
    <location>
        <begin position="52"/>
        <end position="71"/>
    </location>
</feature>
<keyword evidence="9" id="KW-1185">Reference proteome</keyword>
<name>A0ABN6NET2_9BACT</name>
<dbReference type="RefSeq" id="WP_248343194.1">
    <property type="nucleotide sequence ID" value="NZ_AP025592.1"/>
</dbReference>
<keyword evidence="3" id="KW-1003">Cell membrane</keyword>
<evidence type="ECO:0000256" key="5">
    <source>
        <dbReference type="ARBA" id="ARBA00022989"/>
    </source>
</evidence>
<feature type="transmembrane region" description="Helical" evidence="7">
    <location>
        <begin position="140"/>
        <end position="161"/>
    </location>
</feature>
<accession>A0ABN6NET2</accession>
<evidence type="ECO:0000256" key="3">
    <source>
        <dbReference type="ARBA" id="ARBA00022475"/>
    </source>
</evidence>
<proteinExistence type="predicted"/>
<feature type="transmembrane region" description="Helical" evidence="7">
    <location>
        <begin position="113"/>
        <end position="133"/>
    </location>
</feature>
<keyword evidence="4 7" id="KW-0812">Transmembrane</keyword>
<feature type="transmembrane region" description="Helical" evidence="7">
    <location>
        <begin position="288"/>
        <end position="311"/>
    </location>
</feature>
<comment type="subcellular location">
    <subcellularLocation>
        <location evidence="1">Cell membrane</location>
        <topology evidence="1">Multi-pass membrane protein</topology>
    </subcellularLocation>
</comment>
<dbReference type="Proteomes" id="UP001162734">
    <property type="component" value="Chromosome"/>
</dbReference>
<feature type="transmembrane region" description="Helical" evidence="7">
    <location>
        <begin position="167"/>
        <end position="188"/>
    </location>
</feature>